<evidence type="ECO:0000313" key="3">
    <source>
        <dbReference type="Proteomes" id="UP000471640"/>
    </source>
</evidence>
<reference evidence="2 3" key="2">
    <citation type="submission" date="2020-02" db="EMBL/GenBank/DDBJ databases">
        <title>Genome sequences of Thiorhodococcus mannitoliphagus and Thiorhodococcus minor, purple sulfur photosynthetic bacteria in the gammaproteobacterial family, Chromatiaceae.</title>
        <authorList>
            <person name="Aviles F.A."/>
            <person name="Meyer T.E."/>
            <person name="Kyndt J.A."/>
        </authorList>
    </citation>
    <scope>NUCLEOTIDE SEQUENCE [LARGE SCALE GENOMIC DNA]</scope>
    <source>
        <strain evidence="2 3">DSM 18266</strain>
    </source>
</reference>
<gene>
    <name evidence="2" type="ORF">G3480_04465</name>
</gene>
<dbReference type="RefSeq" id="WP_164652476.1">
    <property type="nucleotide sequence ID" value="NZ_JAAIJR010000011.1"/>
</dbReference>
<reference evidence="3" key="1">
    <citation type="journal article" date="2020" name="Microbiol. Resour. Announc.">
        <title>Draft Genome Sequences of Thiorhodococcus mannitoliphagus and Thiorhodococcus minor, Purple Sulfur Photosynthetic Bacteria in the Gammaproteobacterial Family Chromatiaceae.</title>
        <authorList>
            <person name="Aviles F.A."/>
            <person name="Meyer T.E."/>
            <person name="Kyndt J.A."/>
        </authorList>
    </citation>
    <scope>NUCLEOTIDE SEQUENCE [LARGE SCALE GENOMIC DNA]</scope>
    <source>
        <strain evidence="3">DSM 18266</strain>
    </source>
</reference>
<accession>A0A6P1DV44</accession>
<evidence type="ECO:0000259" key="1">
    <source>
        <dbReference type="Pfam" id="PF01814"/>
    </source>
</evidence>
<protein>
    <submittedName>
        <fullName evidence="2">Hemerythrin domain-containing protein</fullName>
    </submittedName>
</protein>
<sequence length="152" mass="17826">MSSLESYRNSHVELRQMIDDLRAILRPDLLQIRPNAKTAYQLLCDLGVKVRTHLAEEDRSIYPTLLIHEDPRVKSIAWGFISGEKPLRKIFDDYHKRWLKDCDFNFTEAFLAETHEVFEMVAQRIDREEQVLLPKLVEIGLFQDRRGSSRAG</sequence>
<dbReference type="EMBL" id="JAAIJR010000011">
    <property type="protein sequence ID" value="NEX19574.1"/>
    <property type="molecule type" value="Genomic_DNA"/>
</dbReference>
<dbReference type="InterPro" id="IPR012312">
    <property type="entry name" value="Hemerythrin-like"/>
</dbReference>
<keyword evidence="3" id="KW-1185">Reference proteome</keyword>
<evidence type="ECO:0000313" key="2">
    <source>
        <dbReference type="EMBL" id="NEX19574.1"/>
    </source>
</evidence>
<comment type="caution">
    <text evidence="2">The sequence shown here is derived from an EMBL/GenBank/DDBJ whole genome shotgun (WGS) entry which is preliminary data.</text>
</comment>
<dbReference type="Proteomes" id="UP000471640">
    <property type="component" value="Unassembled WGS sequence"/>
</dbReference>
<name>A0A6P1DV44_9GAMM</name>
<feature type="domain" description="Hemerythrin-like" evidence="1">
    <location>
        <begin position="5"/>
        <end position="136"/>
    </location>
</feature>
<proteinExistence type="predicted"/>
<dbReference type="Pfam" id="PF01814">
    <property type="entry name" value="Hemerythrin"/>
    <property type="match status" value="1"/>
</dbReference>
<organism evidence="2 3">
    <name type="scientific">Thiorhodococcus mannitoliphagus</name>
    <dbReference type="NCBI Taxonomy" id="329406"/>
    <lineage>
        <taxon>Bacteria</taxon>
        <taxon>Pseudomonadati</taxon>
        <taxon>Pseudomonadota</taxon>
        <taxon>Gammaproteobacteria</taxon>
        <taxon>Chromatiales</taxon>
        <taxon>Chromatiaceae</taxon>
        <taxon>Thiorhodococcus</taxon>
    </lineage>
</organism>
<dbReference type="AlphaFoldDB" id="A0A6P1DV44"/>